<gene>
    <name evidence="2" type="ORF">GCM10011390_38290</name>
</gene>
<dbReference type="GO" id="GO:0003700">
    <property type="term" value="F:DNA-binding transcription factor activity"/>
    <property type="evidence" value="ECO:0007669"/>
    <property type="project" value="InterPro"/>
</dbReference>
<evidence type="ECO:0000313" key="2">
    <source>
        <dbReference type="EMBL" id="GGE15512.1"/>
    </source>
</evidence>
<dbReference type="EMBL" id="BMIQ01000006">
    <property type="protein sequence ID" value="GGE15512.1"/>
    <property type="molecule type" value="Genomic_DNA"/>
</dbReference>
<name>A0A916ZW25_9HYPH</name>
<dbReference type="Gene3D" id="1.10.10.10">
    <property type="entry name" value="Winged helix-like DNA-binding domain superfamily/Winged helix DNA-binding domain"/>
    <property type="match status" value="1"/>
</dbReference>
<comment type="caution">
    <text evidence="2">The sequence shown here is derived from an EMBL/GenBank/DDBJ whole genome shotgun (WGS) entry which is preliminary data.</text>
</comment>
<dbReference type="InterPro" id="IPR036388">
    <property type="entry name" value="WH-like_DNA-bd_sf"/>
</dbReference>
<reference evidence="2" key="2">
    <citation type="submission" date="2020-09" db="EMBL/GenBank/DDBJ databases">
        <authorList>
            <person name="Sun Q."/>
            <person name="Zhou Y."/>
        </authorList>
    </citation>
    <scope>NUCLEOTIDE SEQUENCE</scope>
    <source>
        <strain evidence="2">CGMCC 1.15367</strain>
    </source>
</reference>
<dbReference type="PROSITE" id="PS50995">
    <property type="entry name" value="HTH_MARR_2"/>
    <property type="match status" value="1"/>
</dbReference>
<dbReference type="SUPFAM" id="SSF46785">
    <property type="entry name" value="Winged helix' DNA-binding domain"/>
    <property type="match status" value="1"/>
</dbReference>
<organism evidence="2 3">
    <name type="scientific">Aureimonas endophytica</name>
    <dbReference type="NCBI Taxonomy" id="2027858"/>
    <lineage>
        <taxon>Bacteria</taxon>
        <taxon>Pseudomonadati</taxon>
        <taxon>Pseudomonadota</taxon>
        <taxon>Alphaproteobacteria</taxon>
        <taxon>Hyphomicrobiales</taxon>
        <taxon>Aurantimonadaceae</taxon>
        <taxon>Aureimonas</taxon>
    </lineage>
</organism>
<evidence type="ECO:0000259" key="1">
    <source>
        <dbReference type="PROSITE" id="PS50995"/>
    </source>
</evidence>
<sequence length="142" mass="15588">MHMHHSSAPCACTSLRKASRALTRLYDEQLAAHGMTTTQFAILRHLARDGELGLSRLAERLVMDRTSLYRTLAPIERAGWVRIETADRRSKAARLTDAGAAALHAAEGSWAAAQDRVLAELEGGEWQALITTLNRLTELAPT</sequence>
<proteinExistence type="predicted"/>
<dbReference type="SMART" id="SM00347">
    <property type="entry name" value="HTH_MARR"/>
    <property type="match status" value="1"/>
</dbReference>
<dbReference type="PANTHER" id="PTHR33164">
    <property type="entry name" value="TRANSCRIPTIONAL REGULATOR, MARR FAMILY"/>
    <property type="match status" value="1"/>
</dbReference>
<dbReference type="PANTHER" id="PTHR33164:SF105">
    <property type="entry name" value="TRANSCRIPTIONAL REPRESSOR PROTEIN-RELATED"/>
    <property type="match status" value="1"/>
</dbReference>
<evidence type="ECO:0000313" key="3">
    <source>
        <dbReference type="Proteomes" id="UP000644699"/>
    </source>
</evidence>
<dbReference type="GO" id="GO:0006950">
    <property type="term" value="P:response to stress"/>
    <property type="evidence" value="ECO:0007669"/>
    <property type="project" value="TreeGrafter"/>
</dbReference>
<accession>A0A916ZW25</accession>
<protein>
    <recommendedName>
        <fullName evidence="1">HTH marR-type domain-containing protein</fullName>
    </recommendedName>
</protein>
<dbReference type="AlphaFoldDB" id="A0A916ZW25"/>
<feature type="domain" description="HTH marR-type" evidence="1">
    <location>
        <begin position="8"/>
        <end position="138"/>
    </location>
</feature>
<keyword evidence="3" id="KW-1185">Reference proteome</keyword>
<dbReference type="InterPro" id="IPR039422">
    <property type="entry name" value="MarR/SlyA-like"/>
</dbReference>
<dbReference type="InterPro" id="IPR000835">
    <property type="entry name" value="HTH_MarR-typ"/>
</dbReference>
<reference evidence="2" key="1">
    <citation type="journal article" date="2014" name="Int. J. Syst. Evol. Microbiol.">
        <title>Complete genome sequence of Corynebacterium casei LMG S-19264T (=DSM 44701T), isolated from a smear-ripened cheese.</title>
        <authorList>
            <consortium name="US DOE Joint Genome Institute (JGI-PGF)"/>
            <person name="Walter F."/>
            <person name="Albersmeier A."/>
            <person name="Kalinowski J."/>
            <person name="Ruckert C."/>
        </authorList>
    </citation>
    <scope>NUCLEOTIDE SEQUENCE</scope>
    <source>
        <strain evidence="2">CGMCC 1.15367</strain>
    </source>
</reference>
<dbReference type="Proteomes" id="UP000644699">
    <property type="component" value="Unassembled WGS sequence"/>
</dbReference>
<dbReference type="Pfam" id="PF12802">
    <property type="entry name" value="MarR_2"/>
    <property type="match status" value="1"/>
</dbReference>
<dbReference type="InterPro" id="IPR036390">
    <property type="entry name" value="WH_DNA-bd_sf"/>
</dbReference>